<sequence>MGYLKKQKVGEDDGMSKLPDSLLVQILSLMPTTKDAFRTCIISKRWQYLWTFVDTFIFTITNHNTSENISFVDYVLTHSVSPKIKKFELDCTDCTDMYSYDHSIRCEYDSLVTRCLSFAVDRNVENVLLWSFEDDVCTLPESLCTCSSLITLDVKYCTFDYYHPVISWKSLKSIKFGYSVLYDDEIVNKLSACPALETMELYNVEGSRRLEINSLILKRLKLKDYWFAHAGEDHFLEIFAPYLQHLEISGDLNDLKCRLLDVSSVVKAKLTFNIRCTKGDNDEESDDEEEEEEEEDNRHDYHQVLYTLVQDNLQKLSCAAELRIGTWFIEVLCMLQFEGVLIPELKCKYLTLELHVEKFNLCGAAGLLRASPHVETLDIDIAITPFDSSWCQFESGYLAKGDNLDLDIWISSFVFPNLKSVKIASSHGVCLKYHSDRGYVKKLFKLSEFLLKNASVLEKFVIVSKRRRCKTCSKNCVSRYLFQLAEKLSDCTRSSTNFMIIFQE</sequence>
<accession>A0A9Q1LRH1</accession>
<evidence type="ECO:0000313" key="3">
    <source>
        <dbReference type="Proteomes" id="UP001152561"/>
    </source>
</evidence>
<dbReference type="InterPro" id="IPR036047">
    <property type="entry name" value="F-box-like_dom_sf"/>
</dbReference>
<dbReference type="AlphaFoldDB" id="A0A9Q1LRH1"/>
<dbReference type="InterPro" id="IPR032675">
    <property type="entry name" value="LRR_dom_sf"/>
</dbReference>
<dbReference type="PANTHER" id="PTHR31900:SF32">
    <property type="entry name" value="F-BOX_RNI_FBD-LIKE DOMAIN PROTEIN"/>
    <property type="match status" value="1"/>
</dbReference>
<evidence type="ECO:0000259" key="1">
    <source>
        <dbReference type="Pfam" id="PF24758"/>
    </source>
</evidence>
<dbReference type="Gene3D" id="3.80.10.10">
    <property type="entry name" value="Ribonuclease Inhibitor"/>
    <property type="match status" value="1"/>
</dbReference>
<dbReference type="PANTHER" id="PTHR31900">
    <property type="entry name" value="F-BOX/RNI SUPERFAMILY PROTEIN-RELATED"/>
    <property type="match status" value="1"/>
</dbReference>
<dbReference type="Pfam" id="PF24758">
    <property type="entry name" value="LRR_At5g56370"/>
    <property type="match status" value="1"/>
</dbReference>
<reference evidence="3" key="1">
    <citation type="journal article" date="2023" name="Proc. Natl. Acad. Sci. U.S.A.">
        <title>Genomic and structural basis for evolution of tropane alkaloid biosynthesis.</title>
        <authorList>
            <person name="Wanga Y.-J."/>
            <person name="Taina T."/>
            <person name="Yua J.-Y."/>
            <person name="Lia J."/>
            <person name="Xua B."/>
            <person name="Chenc J."/>
            <person name="D'Auriad J.C."/>
            <person name="Huanga J.-P."/>
            <person name="Huanga S.-X."/>
        </authorList>
    </citation>
    <scope>NUCLEOTIDE SEQUENCE [LARGE SCALE GENOMIC DNA]</scope>
    <source>
        <strain evidence="3">cv. KIB-2019</strain>
    </source>
</reference>
<dbReference type="EMBL" id="JAJAGQ010000015">
    <property type="protein sequence ID" value="KAJ8541426.1"/>
    <property type="molecule type" value="Genomic_DNA"/>
</dbReference>
<proteinExistence type="predicted"/>
<feature type="domain" description="F-box/LRR-repeat protein 15/At3g58940/PEG3-like LRR" evidence="1">
    <location>
        <begin position="116"/>
        <end position="250"/>
    </location>
</feature>
<protein>
    <recommendedName>
        <fullName evidence="1">F-box/LRR-repeat protein 15/At3g58940/PEG3-like LRR domain-containing protein</fullName>
    </recommendedName>
</protein>
<gene>
    <name evidence="2" type="ORF">K7X08_002242</name>
</gene>
<organism evidence="2 3">
    <name type="scientific">Anisodus acutangulus</name>
    <dbReference type="NCBI Taxonomy" id="402998"/>
    <lineage>
        <taxon>Eukaryota</taxon>
        <taxon>Viridiplantae</taxon>
        <taxon>Streptophyta</taxon>
        <taxon>Embryophyta</taxon>
        <taxon>Tracheophyta</taxon>
        <taxon>Spermatophyta</taxon>
        <taxon>Magnoliopsida</taxon>
        <taxon>eudicotyledons</taxon>
        <taxon>Gunneridae</taxon>
        <taxon>Pentapetalae</taxon>
        <taxon>asterids</taxon>
        <taxon>lamiids</taxon>
        <taxon>Solanales</taxon>
        <taxon>Solanaceae</taxon>
        <taxon>Solanoideae</taxon>
        <taxon>Hyoscyameae</taxon>
        <taxon>Anisodus</taxon>
    </lineage>
</organism>
<dbReference type="InterPro" id="IPR050232">
    <property type="entry name" value="FBL13/AtMIF1-like"/>
</dbReference>
<dbReference type="SUPFAM" id="SSF52047">
    <property type="entry name" value="RNI-like"/>
    <property type="match status" value="1"/>
</dbReference>
<dbReference type="CDD" id="cd22160">
    <property type="entry name" value="F-box_AtFBL13-like"/>
    <property type="match status" value="1"/>
</dbReference>
<dbReference type="OrthoDB" id="1273735at2759"/>
<name>A0A9Q1LRH1_9SOLA</name>
<comment type="caution">
    <text evidence="2">The sequence shown here is derived from an EMBL/GenBank/DDBJ whole genome shotgun (WGS) entry which is preliminary data.</text>
</comment>
<evidence type="ECO:0000313" key="2">
    <source>
        <dbReference type="EMBL" id="KAJ8541426.1"/>
    </source>
</evidence>
<dbReference type="InterPro" id="IPR055411">
    <property type="entry name" value="LRR_FXL15/At3g58940/PEG3-like"/>
</dbReference>
<keyword evidence="3" id="KW-1185">Reference proteome</keyword>
<dbReference type="Proteomes" id="UP001152561">
    <property type="component" value="Unassembled WGS sequence"/>
</dbReference>
<dbReference type="SUPFAM" id="SSF81383">
    <property type="entry name" value="F-box domain"/>
    <property type="match status" value="1"/>
</dbReference>
<dbReference type="InterPro" id="IPR053781">
    <property type="entry name" value="F-box_AtFBL13-like"/>
</dbReference>